<dbReference type="AlphaFoldDB" id="A0A5D4SZ76"/>
<name>A0A5D4SZ76_9BACI</name>
<dbReference type="EMBL" id="VTET01000011">
    <property type="protein sequence ID" value="TYS67991.1"/>
    <property type="molecule type" value="Genomic_DNA"/>
</dbReference>
<dbReference type="Proteomes" id="UP000324517">
    <property type="component" value="Unassembled WGS sequence"/>
</dbReference>
<sequence>MRRHILNTGIILSTLFTGANTSLASERVVLSSIPSDVWHQTVYLIADKKNWMEYDNFTVQIGDMGQYVYNFPDWYHGKYDPYMAKADINDDMLDDIIIMLNNDKAAIDQPLKDIHILNQFQDPDRRYKEALMESISSVIINKVAIKQIENKVSIQVDGMNHTIDISKFSYVNPRTPYLSIELVDYFIEGDKLYATIPVFILRDDSVKGGIIGNIKVRYEWDGKEYVARKLTFAEFKSEN</sequence>
<gene>
    <name evidence="1" type="ORF">FZC75_18505</name>
</gene>
<accession>A0A5D4SZ76</accession>
<protein>
    <submittedName>
        <fullName evidence="1">Uncharacterized protein</fullName>
    </submittedName>
</protein>
<organism evidence="1 2">
    <name type="scientific">Sutcliffiella horikoshii</name>
    <dbReference type="NCBI Taxonomy" id="79883"/>
    <lineage>
        <taxon>Bacteria</taxon>
        <taxon>Bacillati</taxon>
        <taxon>Bacillota</taxon>
        <taxon>Bacilli</taxon>
        <taxon>Bacillales</taxon>
        <taxon>Bacillaceae</taxon>
        <taxon>Sutcliffiella</taxon>
    </lineage>
</organism>
<reference evidence="1 2" key="1">
    <citation type="submission" date="2019-08" db="EMBL/GenBank/DDBJ databases">
        <title>Bacillus genomes from the desert of Cuatro Cienegas, Coahuila.</title>
        <authorList>
            <person name="Olmedo-Alvarez G."/>
        </authorList>
    </citation>
    <scope>NUCLEOTIDE SEQUENCE [LARGE SCALE GENOMIC DNA]</scope>
    <source>
        <strain evidence="1 2">CH98b_3T</strain>
    </source>
</reference>
<evidence type="ECO:0000313" key="1">
    <source>
        <dbReference type="EMBL" id="TYS67991.1"/>
    </source>
</evidence>
<proteinExistence type="predicted"/>
<comment type="caution">
    <text evidence="1">The sequence shown here is derived from an EMBL/GenBank/DDBJ whole genome shotgun (WGS) entry which is preliminary data.</text>
</comment>
<dbReference type="RefSeq" id="WP_148980324.1">
    <property type="nucleotide sequence ID" value="NZ_JBNILI010000004.1"/>
</dbReference>
<evidence type="ECO:0000313" key="2">
    <source>
        <dbReference type="Proteomes" id="UP000324517"/>
    </source>
</evidence>
<dbReference type="OrthoDB" id="2836730at2"/>